<gene>
    <name evidence="2" type="ORF">US68_C0010G0064</name>
</gene>
<organism evidence="2 3">
    <name type="scientific">Candidatus Shapirobacteria bacterium GW2011_GWE1_38_10</name>
    <dbReference type="NCBI Taxonomy" id="1618488"/>
    <lineage>
        <taxon>Bacteria</taxon>
        <taxon>Candidatus Shapironibacteriota</taxon>
    </lineage>
</organism>
<evidence type="ECO:0000256" key="1">
    <source>
        <dbReference type="SAM" id="Phobius"/>
    </source>
</evidence>
<sequence length="480" mass="55502">MSFKHKVLILILLALITRFLGLNWGNNFFFHPDENNMAVALSKLSPQSLNPHFFAYGQFPLYLGYFSLEVFNLPNNFVNSIFVLRFYSALFSLLSLYFFYKIYPSLSFVLLLIFTPGLIQLAHFGTTESLLILTFSINLFLAKLILKKPHFIFFIFAAISTAVATATKISGAIFALPIVFAAIHIRSWYLIPYFLLSLFLSIALSPYSILALPDFISTMRYETQVATGLLPVFYTTQFQNSLPYIFQITKIFPYVNGWPIFLFALLSIPYLVIKNKKYSIIIFLSSLIYFLYFGQLYVKWTRFMSPLFFVLPFFASIFLKRFPKLLPLALIPGIIFFAHYLFPDTRLVASKYLVSNLPQESTVLSESGNVVNLPVLPNGLNINNYDFYNYDSASLAKSLSSSDYILIPSRRVFKNYELNYYQHLFNGSLGFREIKRISPLSDFFLNPENAEETWSVFDRPIIRIYQKNNNLTLDQYENLL</sequence>
<dbReference type="AlphaFoldDB" id="A0A0G0IFZ4"/>
<keyword evidence="1" id="KW-0472">Membrane</keyword>
<feature type="transmembrane region" description="Helical" evidence="1">
    <location>
        <begin position="77"/>
        <end position="99"/>
    </location>
</feature>
<name>A0A0G0IFZ4_9BACT</name>
<feature type="transmembrane region" description="Helical" evidence="1">
    <location>
        <begin position="325"/>
        <end position="342"/>
    </location>
</feature>
<keyword evidence="2" id="KW-0808">Transferase</keyword>
<comment type="caution">
    <text evidence="2">The sequence shown here is derived from an EMBL/GenBank/DDBJ whole genome shotgun (WGS) entry which is preliminary data.</text>
</comment>
<dbReference type="GO" id="GO:0016740">
    <property type="term" value="F:transferase activity"/>
    <property type="evidence" value="ECO:0007669"/>
    <property type="project" value="UniProtKB-KW"/>
</dbReference>
<proteinExistence type="predicted"/>
<dbReference type="Proteomes" id="UP000034231">
    <property type="component" value="Unassembled WGS sequence"/>
</dbReference>
<protein>
    <submittedName>
        <fullName evidence="2">Glycosyltransferase, PMT family</fullName>
    </submittedName>
</protein>
<keyword evidence="1" id="KW-1133">Transmembrane helix</keyword>
<dbReference type="EMBL" id="LBTX01000010">
    <property type="protein sequence ID" value="KKQ49930.1"/>
    <property type="molecule type" value="Genomic_DNA"/>
</dbReference>
<accession>A0A0G0IFZ4</accession>
<feature type="transmembrane region" description="Helical" evidence="1">
    <location>
        <begin position="303"/>
        <end position="319"/>
    </location>
</feature>
<evidence type="ECO:0000313" key="3">
    <source>
        <dbReference type="Proteomes" id="UP000034231"/>
    </source>
</evidence>
<keyword evidence="1" id="KW-0812">Transmembrane</keyword>
<feature type="transmembrane region" description="Helical" evidence="1">
    <location>
        <begin position="278"/>
        <end position="298"/>
    </location>
</feature>
<feature type="transmembrane region" description="Helical" evidence="1">
    <location>
        <begin position="251"/>
        <end position="272"/>
    </location>
</feature>
<feature type="transmembrane region" description="Helical" evidence="1">
    <location>
        <begin position="189"/>
        <end position="212"/>
    </location>
</feature>
<evidence type="ECO:0000313" key="2">
    <source>
        <dbReference type="EMBL" id="KKQ49930.1"/>
    </source>
</evidence>
<feature type="transmembrane region" description="Helical" evidence="1">
    <location>
        <begin position="153"/>
        <end position="183"/>
    </location>
</feature>
<reference evidence="2 3" key="1">
    <citation type="journal article" date="2015" name="Nature">
        <title>rRNA introns, odd ribosomes, and small enigmatic genomes across a large radiation of phyla.</title>
        <authorList>
            <person name="Brown C.T."/>
            <person name="Hug L.A."/>
            <person name="Thomas B.C."/>
            <person name="Sharon I."/>
            <person name="Castelle C.J."/>
            <person name="Singh A."/>
            <person name="Wilkins M.J."/>
            <person name="Williams K.H."/>
            <person name="Banfield J.F."/>
        </authorList>
    </citation>
    <scope>NUCLEOTIDE SEQUENCE [LARGE SCALE GENOMIC DNA]</scope>
</reference>